<comment type="caution">
    <text evidence="2">The sequence shown here is derived from an EMBL/GenBank/DDBJ whole genome shotgun (WGS) entry which is preliminary data.</text>
</comment>
<evidence type="ECO:0000259" key="1">
    <source>
        <dbReference type="Pfam" id="PF24626"/>
    </source>
</evidence>
<accession>A0A834LEF5</accession>
<reference evidence="2" key="1">
    <citation type="submission" date="2019-11" db="EMBL/GenBank/DDBJ databases">
        <authorList>
            <person name="Liu Y."/>
            <person name="Hou J."/>
            <person name="Li T.-Q."/>
            <person name="Guan C.-H."/>
            <person name="Wu X."/>
            <person name="Wu H.-Z."/>
            <person name="Ling F."/>
            <person name="Zhang R."/>
            <person name="Shi X.-G."/>
            <person name="Ren J.-P."/>
            <person name="Chen E.-F."/>
            <person name="Sun J.-M."/>
        </authorList>
    </citation>
    <scope>NUCLEOTIDE SEQUENCE</scope>
    <source>
        <strain evidence="2">Adult_tree_wgs_1</strain>
        <tissue evidence="2">Leaves</tissue>
    </source>
</reference>
<keyword evidence="3" id="KW-1185">Reference proteome</keyword>
<dbReference type="InterPro" id="IPR056924">
    <property type="entry name" value="SH3_Tf2-1"/>
</dbReference>
<feature type="domain" description="Tf2-1-like SH3-like" evidence="1">
    <location>
        <begin position="2"/>
        <end position="44"/>
    </location>
</feature>
<dbReference type="SUPFAM" id="SSF54160">
    <property type="entry name" value="Chromo domain-like"/>
    <property type="match status" value="1"/>
</dbReference>
<protein>
    <recommendedName>
        <fullName evidence="1">Tf2-1-like SH3-like domain-containing protein</fullName>
    </recommendedName>
</protein>
<evidence type="ECO:0000313" key="2">
    <source>
        <dbReference type="EMBL" id="KAF7130636.1"/>
    </source>
</evidence>
<evidence type="ECO:0000313" key="3">
    <source>
        <dbReference type="Proteomes" id="UP000626092"/>
    </source>
</evidence>
<dbReference type="Proteomes" id="UP000626092">
    <property type="component" value="Unassembled WGS sequence"/>
</dbReference>
<organism evidence="2 3">
    <name type="scientific">Rhododendron simsii</name>
    <name type="common">Sims's rhododendron</name>
    <dbReference type="NCBI Taxonomy" id="118357"/>
    <lineage>
        <taxon>Eukaryota</taxon>
        <taxon>Viridiplantae</taxon>
        <taxon>Streptophyta</taxon>
        <taxon>Embryophyta</taxon>
        <taxon>Tracheophyta</taxon>
        <taxon>Spermatophyta</taxon>
        <taxon>Magnoliopsida</taxon>
        <taxon>eudicotyledons</taxon>
        <taxon>Gunneridae</taxon>
        <taxon>Pentapetalae</taxon>
        <taxon>asterids</taxon>
        <taxon>Ericales</taxon>
        <taxon>Ericaceae</taxon>
        <taxon>Ericoideae</taxon>
        <taxon>Rhodoreae</taxon>
        <taxon>Rhododendron</taxon>
    </lineage>
</organism>
<dbReference type="Pfam" id="PF24626">
    <property type="entry name" value="SH3_Tf2-1"/>
    <property type="match status" value="1"/>
</dbReference>
<sequence>MKLAPRFYGPFQIISRIGTVAYKLLLTDTAQIHPVFHVSLLKKKLGTGVVATQALPPVSEEGALQIEPVAVLERRMVKRNNRAIVQCLVQWSRSFPEDATWMDYDELVSKFPNFQP</sequence>
<gene>
    <name evidence="2" type="ORF">RHSIM_Rhsim10G0055900</name>
</gene>
<dbReference type="OrthoDB" id="5554229at2759"/>
<dbReference type="AlphaFoldDB" id="A0A834LEF5"/>
<name>A0A834LEF5_RHOSS</name>
<dbReference type="PANTHER" id="PTHR46148:SF52">
    <property type="entry name" value="OS04G0603800 PROTEIN"/>
    <property type="match status" value="1"/>
</dbReference>
<dbReference type="InterPro" id="IPR016197">
    <property type="entry name" value="Chromo-like_dom_sf"/>
</dbReference>
<proteinExistence type="predicted"/>
<dbReference type="EMBL" id="WJXA01000010">
    <property type="protein sequence ID" value="KAF7130636.1"/>
    <property type="molecule type" value="Genomic_DNA"/>
</dbReference>
<dbReference type="PANTHER" id="PTHR46148">
    <property type="entry name" value="CHROMO DOMAIN-CONTAINING PROTEIN"/>
    <property type="match status" value="1"/>
</dbReference>